<feature type="compositionally biased region" description="Basic and acidic residues" evidence="1">
    <location>
        <begin position="287"/>
        <end position="298"/>
    </location>
</feature>
<proteinExistence type="predicted"/>
<dbReference type="GeneID" id="68115335"/>
<feature type="compositionally biased region" description="Acidic residues" evidence="1">
    <location>
        <begin position="305"/>
        <end position="318"/>
    </location>
</feature>
<evidence type="ECO:0000313" key="3">
    <source>
        <dbReference type="Proteomes" id="UP000444721"/>
    </source>
</evidence>
<dbReference type="RefSeq" id="XP_044558126.1">
    <property type="nucleotide sequence ID" value="XM_044711936.1"/>
</dbReference>
<feature type="compositionally biased region" description="Polar residues" evidence="1">
    <location>
        <begin position="1"/>
        <end position="13"/>
    </location>
</feature>
<dbReference type="VEuPathDB" id="AmoebaDB:NfTy_092030"/>
<sequence>MSGHYHTTTTHANESVLFSPPPPMRDSSAMQLSFGESSMMMLAMNNTTTSATMMNDSFQNNTGEVVLGSDLESHPKLTFHRQVDIARNNIVDEDLEGQMMEKQFKKLIFLYRELYSKKLSLSRLEHLDENGHVMDRFKSHSVDETAVEREKTAYKSKKLENRQLEDELDEKTRLLFAKFDQVKFLKQQYEKMFEAFESEAASQNDEDVQMETHPTAATATTADQRNEMQTSITPEQSSQDVETSSQDVMPAAGPAVNDTTADVVQPPTHFPTVLEDDEQELPTEPPKTLEEYLGDTRKRLSFSDVGEEDDGAMVDEDQQQQSSYNVDDVKSSSSVDNPILSAVNEFKFLKWSNCIDIIDCREFHSKQVVDVELRIPFLTHGDETKLDVSLTFNKVNKESILLSVQCAQPISSQRVDFSDIIDRAIKQNNVSYLFSAISSRIRSFRKQ</sequence>
<dbReference type="Proteomes" id="UP000444721">
    <property type="component" value="Unassembled WGS sequence"/>
</dbReference>
<reference evidence="2 3" key="1">
    <citation type="journal article" date="2019" name="Sci. Rep.">
        <title>Nanopore sequencing improves the draft genome of the human pathogenic amoeba Naegleria fowleri.</title>
        <authorList>
            <person name="Liechti N."/>
            <person name="Schurch N."/>
            <person name="Bruggmann R."/>
            <person name="Wittwer M."/>
        </authorList>
    </citation>
    <scope>NUCLEOTIDE SEQUENCE [LARGE SCALE GENOMIC DNA]</scope>
    <source>
        <strain evidence="2 3">ATCC 30894</strain>
    </source>
</reference>
<organism evidence="2 3">
    <name type="scientific">Naegleria fowleri</name>
    <name type="common">Brain eating amoeba</name>
    <dbReference type="NCBI Taxonomy" id="5763"/>
    <lineage>
        <taxon>Eukaryota</taxon>
        <taxon>Discoba</taxon>
        <taxon>Heterolobosea</taxon>
        <taxon>Tetramitia</taxon>
        <taxon>Eutetramitia</taxon>
        <taxon>Vahlkampfiidae</taxon>
        <taxon>Naegleria</taxon>
    </lineage>
</organism>
<dbReference type="EMBL" id="VFQX01000060">
    <property type="protein sequence ID" value="KAF0973413.1"/>
    <property type="molecule type" value="Genomic_DNA"/>
</dbReference>
<feature type="compositionally biased region" description="Polar residues" evidence="1">
    <location>
        <begin position="227"/>
        <end position="247"/>
    </location>
</feature>
<name>A0A6A5B2X3_NAEFO</name>
<dbReference type="OrthoDB" id="10261407at2759"/>
<evidence type="ECO:0000256" key="1">
    <source>
        <dbReference type="SAM" id="MobiDB-lite"/>
    </source>
</evidence>
<evidence type="ECO:0000313" key="2">
    <source>
        <dbReference type="EMBL" id="KAF0973413.1"/>
    </source>
</evidence>
<comment type="caution">
    <text evidence="2">The sequence shown here is derived from an EMBL/GenBank/DDBJ whole genome shotgun (WGS) entry which is preliminary data.</text>
</comment>
<dbReference type="VEuPathDB" id="AmoebaDB:NF0055460"/>
<feature type="region of interest" description="Disordered" evidence="1">
    <location>
        <begin position="198"/>
        <end position="330"/>
    </location>
</feature>
<accession>A0A6A5B2X3</accession>
<dbReference type="VEuPathDB" id="AmoebaDB:FDP41_008117"/>
<keyword evidence="3" id="KW-1185">Reference proteome</keyword>
<feature type="region of interest" description="Disordered" evidence="1">
    <location>
        <begin position="1"/>
        <end position="24"/>
    </location>
</feature>
<dbReference type="OMA" id="CREFHSK"/>
<gene>
    <name evidence="2" type="ORF">FDP41_008117</name>
</gene>
<protein>
    <submittedName>
        <fullName evidence="2">Uncharacterized protein</fullName>
    </submittedName>
</protein>
<dbReference type="AlphaFoldDB" id="A0A6A5B2X3"/>